<feature type="region of interest" description="Disordered" evidence="2">
    <location>
        <begin position="249"/>
        <end position="288"/>
    </location>
</feature>
<feature type="region of interest" description="Disordered" evidence="2">
    <location>
        <begin position="146"/>
        <end position="218"/>
    </location>
</feature>
<dbReference type="RefSeq" id="XP_019507314.1">
    <property type="nucleotide sequence ID" value="XM_019651769.1"/>
</dbReference>
<feature type="compositionally biased region" description="Basic and acidic residues" evidence="2">
    <location>
        <begin position="390"/>
        <end position="400"/>
    </location>
</feature>
<evidence type="ECO:0000256" key="2">
    <source>
        <dbReference type="SAM" id="MobiDB-lite"/>
    </source>
</evidence>
<feature type="compositionally biased region" description="Low complexity" evidence="2">
    <location>
        <begin position="118"/>
        <end position="130"/>
    </location>
</feature>
<feature type="compositionally biased region" description="Basic and acidic residues" evidence="2">
    <location>
        <begin position="1057"/>
        <end position="1067"/>
    </location>
</feature>
<feature type="region of interest" description="Disordered" evidence="2">
    <location>
        <begin position="1"/>
        <end position="132"/>
    </location>
</feature>
<feature type="compositionally biased region" description="Pro residues" evidence="2">
    <location>
        <begin position="591"/>
        <end position="614"/>
    </location>
</feature>
<feature type="compositionally biased region" description="Basic residues" evidence="2">
    <location>
        <begin position="428"/>
        <end position="438"/>
    </location>
</feature>
<dbReference type="InterPro" id="IPR019607">
    <property type="entry name" value="Putative_zinc-finger_domain"/>
</dbReference>
<evidence type="ECO:0000313" key="5">
    <source>
        <dbReference type="RefSeq" id="XP_019507314.1"/>
    </source>
</evidence>
<dbReference type="Pfam" id="PF10650">
    <property type="entry name" value="zf-C3H1"/>
    <property type="match status" value="1"/>
</dbReference>
<dbReference type="GeneID" id="109387689"/>
<feature type="region of interest" description="Disordered" evidence="2">
    <location>
        <begin position="739"/>
        <end position="769"/>
    </location>
</feature>
<dbReference type="CTD" id="196441"/>
<dbReference type="InterPro" id="IPR011990">
    <property type="entry name" value="TPR-like_helical_dom_sf"/>
</dbReference>
<feature type="domain" description="Putative zinc-finger" evidence="3">
    <location>
        <begin position="1183"/>
        <end position="1201"/>
    </location>
</feature>
<feature type="compositionally biased region" description="Basic and acidic residues" evidence="2">
    <location>
        <begin position="499"/>
        <end position="513"/>
    </location>
</feature>
<dbReference type="SMART" id="SM00386">
    <property type="entry name" value="HAT"/>
    <property type="match status" value="5"/>
</dbReference>
<feature type="compositionally biased region" description="Polar residues" evidence="2">
    <location>
        <begin position="645"/>
        <end position="669"/>
    </location>
</feature>
<feature type="compositionally biased region" description="Basic and acidic residues" evidence="2">
    <location>
        <begin position="442"/>
        <end position="477"/>
    </location>
</feature>
<dbReference type="PANTHER" id="PTHR21563">
    <property type="entry name" value="ZINC FINGER C3H1 DOMAIN-CONTAINING PROTEIN"/>
    <property type="match status" value="1"/>
</dbReference>
<dbReference type="InterPro" id="IPR003107">
    <property type="entry name" value="HAT"/>
</dbReference>
<sequence>MATADTPASSGLSPKEEGELEDGEISDDDNNSQIRSRSSSSSSGGGLLLYPRRRPPHTARGGGSGGGGGSSSSSSSSQQQLRNFSRSRHASERGHLRGHSSYRPKEPFRSHPPSVRMPSNSLSESSPRPSFWERSHIALDRFRFRGRPYRGGSRWSRGRGGGERGGKPGGRPPLGGGAGPGFSSSQSWREPSPLRKSSKSFGRSPSRKQNYSSKSENCGEETFEDLLLKYKQIQLELECINKDEKLALSSKEENVQEDPKALNFEDQTSTDNVSITKDSSKEVAPEEKTQVKTFQAFELKPLRQKLTLPGDKNRLKKVKDGTKQLSMKSDTTESSQGLEDKEQNLTRRISASDILSEKKLGEDEEELSELQLRLLALQSASKKWQQKEQQVMKESKEKLTKTKTVQQKVKTSTKTHSAKKVSTTAKQALRKQQTKAWKKLQQQKEQERQKEEDLRKQAEEEERRKREEEIRKIRDLSNQEEQYNRFMKLVGGKRRSRSKSSDPDLRRSLDKQPTDSGGGIYQYDNYEEVAMDTDSETNSPAPSPVQPPFFSECSLGYFSSAPSISLPPPPQVTSLPPLSQPYVEGLCVSPEPLPPVPPLPPLPPEDPEQPPKPPFADEEEEEEMLLREELLKSLANKRAFKPEETSSNSDPPSPPVLNNSQPVPRSNLSIVSINTVSQPRIQNPKFHRGPRLPRTVISLPKHKSVVVTLNDSDDSESDGEASKSTNNVFGGLESMIKEARRTAEQASKPKVPPKSEKENDPMRTPEALPEEKKIEYRLLKEEIANREKQRLIKSDQLKTSSSSPANSDVEIDGISRIAMVTKQVTDAEAKLKKHRILLMKDESVLKNLVQQEAKKKESVRNAEAKIIKLTEQLQATEKILSVNRMFLKKLQEQIQKVQQRVTIKKALTLKYGEELARAKAVASKEIGKRKLEQDRLGPNKMMRLDNSPVSSPRKHSAELIAMEKRRLQKLEYEYALKIQKLKEARALKSKEQQSITPVVEEEPEFSLPQPSLHDLTQDKLSLDTEENDVDDEILSGSNRERRRSFLESNSFTKPNLKHTDTPNKECLNKPAKSTVEKPELFLGLKIGELQKLYSKADSLKQLILKTTTGIAEKVSRGQEISVDVDFLTAQSKTTEVKPCPFRPYHSPLLVFKSYRFSPYYRTKEKLPLSSVSFSNMIEPDQCFCRFDLTGTCNDDDCQWQHTQDYTLSRKQLFQDILSYNLSLIGCSETSTDEEIAAAAEKYVEKLFGVNKDRMSMDQMAVLLVSNVNESKGHTPPFTTYKDKRKWKPKFWRKPISESSFSSDEEQSTGPIKYAFQPENRIKVPALDTVVTPDDVRYFTNETDDIANLEASVLENPSHVQLWLKLAYKYLNQNEGLCSASLDSALNVLARALENNKDNPEIWCHYLRLFSKRGTKEEVQEMCETAVEYAPDYQSFWTFLHLESTFEEKDYVCERMVEFLMGAAKREASDILSFQLLEALLFRVQLHIFTGRCQSALAILQNALKSADDGIVAEYLKTSDRCLAWLAYIHLIEFNGLPSKFYDPSNANPSRIVNTEPFIMPWQTVQDVKTSPDMLLAVFEDAVKACTDESLTVEERVEVCVPLYTNMIALHQLLERYEAAVELCKCLLDSCPMNCQLLEALVALYLQTNQHDRARAVWLTAFEKNPQNAEVFYHTCKFFILQNRGDNLLPFLRKFIASFFKPGFEKFCNLDLFRYLLNIPGPLDIPARLCKGNFDEEMLNHQVPYLWMIYCLCHPLQSSIKETVEAYEAALGVAMRSDIVQKIWMDYLVFANNRAAGSRNKVQEFKFFTDLVNRCLVTVPARYPIPFSSADYWSNYEFHNRVIYFYLSCVPKTQHSKTLERFCSIMPTNSGLALRLLQHEWEESNVQILKLQAKMFTYNIPTCLATWKIAIAAEIVLKGQREVHRLYQRALQKLPLCASLWKDQLLFEASEGGKTDNLRKLVSKCQEIGVSLNELLNLNSYKTESKNH</sequence>
<feature type="compositionally biased region" description="Low complexity" evidence="2">
    <location>
        <begin position="572"/>
        <end position="581"/>
    </location>
</feature>
<proteinExistence type="predicted"/>
<gene>
    <name evidence="5" type="primary">ZFC3H1</name>
</gene>
<feature type="compositionally biased region" description="Polar residues" evidence="2">
    <location>
        <begin position="1"/>
        <end position="12"/>
    </location>
</feature>
<evidence type="ECO:0000313" key="4">
    <source>
        <dbReference type="Proteomes" id="UP000694851"/>
    </source>
</evidence>
<dbReference type="GO" id="GO:0005634">
    <property type="term" value="C:nucleus"/>
    <property type="evidence" value="ECO:0007669"/>
    <property type="project" value="TreeGrafter"/>
</dbReference>
<protein>
    <submittedName>
        <fullName evidence="5">Zinc finger C3H1 domain-containing protein</fullName>
    </submittedName>
</protein>
<name>A0A8B7S2R7_HIPAR</name>
<dbReference type="GO" id="GO:0000178">
    <property type="term" value="C:exosome (RNase complex)"/>
    <property type="evidence" value="ECO:0007669"/>
    <property type="project" value="TreeGrafter"/>
</dbReference>
<feature type="compositionally biased region" description="Polar residues" evidence="2">
    <location>
        <begin position="199"/>
        <end position="216"/>
    </location>
</feature>
<feature type="compositionally biased region" description="Polar residues" evidence="2">
    <location>
        <begin position="265"/>
        <end position="277"/>
    </location>
</feature>
<evidence type="ECO:0000259" key="3">
    <source>
        <dbReference type="Pfam" id="PF10650"/>
    </source>
</evidence>
<dbReference type="PANTHER" id="PTHR21563:SF3">
    <property type="entry name" value="ZINC FINGER C3H1 DOMAIN-CONTAINING PROTEIN"/>
    <property type="match status" value="1"/>
</dbReference>
<dbReference type="SUPFAM" id="SSF48452">
    <property type="entry name" value="TPR-like"/>
    <property type="match status" value="2"/>
</dbReference>
<dbReference type="GO" id="GO:0006396">
    <property type="term" value="P:RNA processing"/>
    <property type="evidence" value="ECO:0007669"/>
    <property type="project" value="InterPro"/>
</dbReference>
<feature type="region of interest" description="Disordered" evidence="2">
    <location>
        <begin position="308"/>
        <end position="352"/>
    </location>
</feature>
<keyword evidence="1" id="KW-0175">Coiled coil</keyword>
<keyword evidence="4" id="KW-1185">Reference proteome</keyword>
<feature type="compositionally biased region" description="Acidic residues" evidence="2">
    <location>
        <begin position="18"/>
        <end position="30"/>
    </location>
</feature>
<feature type="region of interest" description="Disordered" evidence="2">
    <location>
        <begin position="383"/>
        <end position="669"/>
    </location>
</feature>
<evidence type="ECO:0000256" key="1">
    <source>
        <dbReference type="SAM" id="Coils"/>
    </source>
</evidence>
<feature type="region of interest" description="Disordered" evidence="2">
    <location>
        <begin position="1044"/>
        <end position="1070"/>
    </location>
</feature>
<organism evidence="4 5">
    <name type="scientific">Hipposideros armiger</name>
    <name type="common">Great Himalayan leaf-nosed bat</name>
    <dbReference type="NCBI Taxonomy" id="186990"/>
    <lineage>
        <taxon>Eukaryota</taxon>
        <taxon>Metazoa</taxon>
        <taxon>Chordata</taxon>
        <taxon>Craniata</taxon>
        <taxon>Vertebrata</taxon>
        <taxon>Euteleostomi</taxon>
        <taxon>Mammalia</taxon>
        <taxon>Eutheria</taxon>
        <taxon>Laurasiatheria</taxon>
        <taxon>Chiroptera</taxon>
        <taxon>Yinpterochiroptera</taxon>
        <taxon>Rhinolophoidea</taxon>
        <taxon>Hipposideridae</taxon>
        <taxon>Hipposideros</taxon>
    </lineage>
</organism>
<dbReference type="Proteomes" id="UP000694851">
    <property type="component" value="Unplaced"/>
</dbReference>
<dbReference type="KEGG" id="hai:109387689"/>
<feature type="compositionally biased region" description="Basic and acidic residues" evidence="2">
    <location>
        <begin position="278"/>
        <end position="288"/>
    </location>
</feature>
<feature type="compositionally biased region" description="Acidic residues" evidence="2">
    <location>
        <begin position="525"/>
        <end position="535"/>
    </location>
</feature>
<reference evidence="5" key="1">
    <citation type="submission" date="2025-08" db="UniProtKB">
        <authorList>
            <consortium name="RefSeq"/>
        </authorList>
    </citation>
    <scope>IDENTIFICATION</scope>
    <source>
        <tissue evidence="5">Muscle</tissue>
    </source>
</reference>
<feature type="compositionally biased region" description="Polar residues" evidence="2">
    <location>
        <begin position="323"/>
        <end position="337"/>
    </location>
</feature>
<dbReference type="InterPro" id="IPR039278">
    <property type="entry name" value="Red1"/>
</dbReference>
<feature type="coiled-coil region" evidence="1">
    <location>
        <begin position="845"/>
        <end position="907"/>
    </location>
</feature>
<feature type="compositionally biased region" description="Gly residues" evidence="2">
    <location>
        <begin position="167"/>
        <end position="180"/>
    </location>
</feature>
<dbReference type="OrthoDB" id="1922977at2759"/>
<feature type="compositionally biased region" description="Basic and acidic residues" evidence="2">
    <location>
        <begin position="249"/>
        <end position="260"/>
    </location>
</feature>
<accession>A0A8B7S2R7</accession>
<feature type="compositionally biased region" description="Gly residues" evidence="2">
    <location>
        <begin position="60"/>
        <end position="70"/>
    </location>
</feature>
<feature type="compositionally biased region" description="Basic and acidic residues" evidence="2">
    <location>
        <begin position="753"/>
        <end position="769"/>
    </location>
</feature>
<feature type="region of interest" description="Disordered" evidence="2">
    <location>
        <begin position="990"/>
        <end position="1012"/>
    </location>
</feature>
<dbReference type="Gene3D" id="1.25.40.10">
    <property type="entry name" value="Tetratricopeptide repeat domain"/>
    <property type="match status" value="3"/>
</dbReference>